<evidence type="ECO:0000256" key="5">
    <source>
        <dbReference type="ARBA" id="ARBA00038359"/>
    </source>
</evidence>
<sequence length="288" mass="32233">MILTTRGPENTVGVHQYNVQVKKMSEFLYLVNVGIIVYAAANVLIKSSILLQYISIFSPAAKDYFYWSCHFLIVLNIVAYTSIAFIQIFTCKPIAKKWNVFLKGTCLDYQAFYVVTGVINVVSDLTIVWNLRMNNGRRLGISLIFAVGLLACISAITRLYYSVMLALDHDATWYTSLMILFGLIELSFGTITSCLPFLPKAFRAFGDTLFVLRISSFLLRKKDGDPAVGVRSSSWNHPFRKHGEGGVGRGRDAFVSDVEMNILVAQAHIDVDREASRCGNETVVESIR</sequence>
<comment type="subcellular location">
    <subcellularLocation>
        <location evidence="1">Membrane</location>
        <topology evidence="1">Multi-pass membrane protein</topology>
    </subcellularLocation>
</comment>
<dbReference type="OrthoDB" id="444631at2759"/>
<dbReference type="GO" id="GO:0016020">
    <property type="term" value="C:membrane"/>
    <property type="evidence" value="ECO:0007669"/>
    <property type="project" value="UniProtKB-SubCell"/>
</dbReference>
<organism evidence="8 9">
    <name type="scientific">Hymenoscyphus fraxineus</name>
    <dbReference type="NCBI Taxonomy" id="746836"/>
    <lineage>
        <taxon>Eukaryota</taxon>
        <taxon>Fungi</taxon>
        <taxon>Dikarya</taxon>
        <taxon>Ascomycota</taxon>
        <taxon>Pezizomycotina</taxon>
        <taxon>Leotiomycetes</taxon>
        <taxon>Helotiales</taxon>
        <taxon>Helotiaceae</taxon>
        <taxon>Hymenoscyphus</taxon>
    </lineage>
</organism>
<evidence type="ECO:0000256" key="4">
    <source>
        <dbReference type="ARBA" id="ARBA00023136"/>
    </source>
</evidence>
<evidence type="ECO:0000256" key="2">
    <source>
        <dbReference type="ARBA" id="ARBA00022692"/>
    </source>
</evidence>
<comment type="caution">
    <text evidence="8">The sequence shown here is derived from an EMBL/GenBank/DDBJ whole genome shotgun (WGS) entry which is preliminary data.</text>
</comment>
<evidence type="ECO:0000313" key="9">
    <source>
        <dbReference type="Proteomes" id="UP000696280"/>
    </source>
</evidence>
<feature type="transmembrane region" description="Helical" evidence="6">
    <location>
        <begin position="141"/>
        <end position="161"/>
    </location>
</feature>
<feature type="transmembrane region" description="Helical" evidence="6">
    <location>
        <begin position="173"/>
        <end position="198"/>
    </location>
</feature>
<feature type="domain" description="Rhodopsin" evidence="7">
    <location>
        <begin position="10"/>
        <end position="202"/>
    </location>
</feature>
<evidence type="ECO:0000259" key="7">
    <source>
        <dbReference type="Pfam" id="PF20684"/>
    </source>
</evidence>
<dbReference type="AlphaFoldDB" id="A0A9N9KJH0"/>
<feature type="transmembrane region" description="Helical" evidence="6">
    <location>
        <begin position="27"/>
        <end position="45"/>
    </location>
</feature>
<dbReference type="InterPro" id="IPR049326">
    <property type="entry name" value="Rhodopsin_dom_fungi"/>
</dbReference>
<dbReference type="Proteomes" id="UP000696280">
    <property type="component" value="Unassembled WGS sequence"/>
</dbReference>
<dbReference type="PANTHER" id="PTHR33048">
    <property type="entry name" value="PTH11-LIKE INTEGRAL MEMBRANE PROTEIN (AFU_ORTHOLOGUE AFUA_5G11245)"/>
    <property type="match status" value="1"/>
</dbReference>
<keyword evidence="3 6" id="KW-1133">Transmembrane helix</keyword>
<reference evidence="8" key="1">
    <citation type="submission" date="2021-07" db="EMBL/GenBank/DDBJ databases">
        <authorList>
            <person name="Durling M."/>
        </authorList>
    </citation>
    <scope>NUCLEOTIDE SEQUENCE</scope>
</reference>
<comment type="similarity">
    <text evidence="5">Belongs to the SAT4 family.</text>
</comment>
<keyword evidence="2 6" id="KW-0812">Transmembrane</keyword>
<name>A0A9N9KJH0_9HELO</name>
<dbReference type="Pfam" id="PF20684">
    <property type="entry name" value="Fung_rhodopsin"/>
    <property type="match status" value="1"/>
</dbReference>
<accession>A0A9N9KJH0</accession>
<evidence type="ECO:0000256" key="6">
    <source>
        <dbReference type="SAM" id="Phobius"/>
    </source>
</evidence>
<keyword evidence="9" id="KW-1185">Reference proteome</keyword>
<proteinExistence type="inferred from homology"/>
<evidence type="ECO:0000256" key="3">
    <source>
        <dbReference type="ARBA" id="ARBA00022989"/>
    </source>
</evidence>
<evidence type="ECO:0000313" key="8">
    <source>
        <dbReference type="EMBL" id="CAG8948689.1"/>
    </source>
</evidence>
<dbReference type="EMBL" id="CAJVRL010000001">
    <property type="protein sequence ID" value="CAG8948689.1"/>
    <property type="molecule type" value="Genomic_DNA"/>
</dbReference>
<keyword evidence="4 6" id="KW-0472">Membrane</keyword>
<evidence type="ECO:0000256" key="1">
    <source>
        <dbReference type="ARBA" id="ARBA00004141"/>
    </source>
</evidence>
<gene>
    <name evidence="8" type="ORF">HYFRA_00001809</name>
</gene>
<feature type="transmembrane region" description="Helical" evidence="6">
    <location>
        <begin position="65"/>
        <end position="89"/>
    </location>
</feature>
<dbReference type="InterPro" id="IPR052337">
    <property type="entry name" value="SAT4-like"/>
</dbReference>
<protein>
    <recommendedName>
        <fullName evidence="7">Rhodopsin domain-containing protein</fullName>
    </recommendedName>
</protein>
<dbReference type="PANTHER" id="PTHR33048:SF47">
    <property type="entry name" value="INTEGRAL MEMBRANE PROTEIN-RELATED"/>
    <property type="match status" value="1"/>
</dbReference>